<dbReference type="OrthoDB" id="143326at2759"/>
<evidence type="ECO:0000313" key="3">
    <source>
        <dbReference type="Proteomes" id="UP000052943"/>
    </source>
</evidence>
<gene>
    <name evidence="2" type="ORF">AM587_10014052</name>
</gene>
<evidence type="ECO:0008006" key="4">
    <source>
        <dbReference type="Google" id="ProtNLM"/>
    </source>
</evidence>
<organism evidence="2 3">
    <name type="scientific">Phytophthora nicotianae</name>
    <name type="common">Potato buckeye rot agent</name>
    <name type="synonym">Phytophthora parasitica</name>
    <dbReference type="NCBI Taxonomy" id="4792"/>
    <lineage>
        <taxon>Eukaryota</taxon>
        <taxon>Sar</taxon>
        <taxon>Stramenopiles</taxon>
        <taxon>Oomycota</taxon>
        <taxon>Peronosporomycetes</taxon>
        <taxon>Peronosporales</taxon>
        <taxon>Peronosporaceae</taxon>
        <taxon>Phytophthora</taxon>
    </lineage>
</organism>
<sequence>MVRPTIKGIKKKRKQYKRVRVAYSHKQDVLSYINAGHTPGEALDKFYGSLNGKERRSKQQLISKWRANEAKITVACKSGHSVHEFGAKLKVFKTNFPAKFTATRQLGGTKNLPPEYTYVCQPADISWNKPFKSQLRALWIESIRQQLRSYNDGKLDRLSRRKQIEAQINVARTTLDQEESAKTVAGLIKKLDDEKFSLVAPSRPVITDWITSCWSNLSAKTIVSGFARAGLLMDVREVSSEEDSVHDIDSVVAELVRYKITEEEINSEDDIGSECSKSEDDSDNDDT</sequence>
<protein>
    <recommendedName>
        <fullName evidence="4">DDE-1 domain-containing protein</fullName>
    </recommendedName>
</protein>
<comment type="caution">
    <text evidence="2">The sequence shown here is derived from an EMBL/GenBank/DDBJ whole genome shotgun (WGS) entry which is preliminary data.</text>
</comment>
<name>A0A0W8C7A6_PHYNI</name>
<dbReference type="AlphaFoldDB" id="A0A0W8C7A6"/>
<feature type="region of interest" description="Disordered" evidence="1">
    <location>
        <begin position="266"/>
        <end position="287"/>
    </location>
</feature>
<evidence type="ECO:0000313" key="2">
    <source>
        <dbReference type="EMBL" id="KUF79933.1"/>
    </source>
</evidence>
<accession>A0A0W8C7A6</accession>
<proteinExistence type="predicted"/>
<dbReference type="EMBL" id="LNFO01004664">
    <property type="protein sequence ID" value="KUF79933.1"/>
    <property type="molecule type" value="Genomic_DNA"/>
</dbReference>
<reference evidence="2 3" key="1">
    <citation type="submission" date="2015-11" db="EMBL/GenBank/DDBJ databases">
        <title>Genomes and virulence difference between two physiological races of Phytophthora nicotianae.</title>
        <authorList>
            <person name="Liu H."/>
            <person name="Ma X."/>
            <person name="Yu H."/>
            <person name="Fang D."/>
            <person name="Li Y."/>
            <person name="Wang X."/>
            <person name="Wang W."/>
            <person name="Dong Y."/>
            <person name="Xiao B."/>
        </authorList>
    </citation>
    <scope>NUCLEOTIDE SEQUENCE [LARGE SCALE GENOMIC DNA]</scope>
    <source>
        <strain evidence="3">race 0</strain>
    </source>
</reference>
<evidence type="ECO:0000256" key="1">
    <source>
        <dbReference type="SAM" id="MobiDB-lite"/>
    </source>
</evidence>
<dbReference type="Proteomes" id="UP000052943">
    <property type="component" value="Unassembled WGS sequence"/>
</dbReference>